<reference evidence="5 6" key="1">
    <citation type="submission" date="2014-11" db="EMBL/GenBank/DDBJ databases">
        <title>Tamlana sedimentorum sp. nov., isolated from shallow sand sediments of the Sea of Japan.</title>
        <authorList>
            <person name="Romanenko L.A."/>
        </authorList>
    </citation>
    <scope>NUCLEOTIDE SEQUENCE [LARGE SCALE GENOMIC DNA]</scope>
    <source>
        <strain evidence="5 6">JCM 19808</strain>
    </source>
</reference>
<dbReference type="Proteomes" id="UP000032578">
    <property type="component" value="Unassembled WGS sequence"/>
</dbReference>
<dbReference type="Pfam" id="PF14905">
    <property type="entry name" value="OMP_b-brl_3"/>
    <property type="match status" value="1"/>
</dbReference>
<comment type="subcellular location">
    <subcellularLocation>
        <location evidence="1">Cell outer membrane</location>
    </subcellularLocation>
</comment>
<dbReference type="STRING" id="1435349.PW52_05365"/>
<dbReference type="InterPro" id="IPR041700">
    <property type="entry name" value="OMP_b-brl_3"/>
</dbReference>
<dbReference type="EMBL" id="JTDW01000004">
    <property type="protein sequence ID" value="KJD36047.1"/>
    <property type="molecule type" value="Genomic_DNA"/>
</dbReference>
<evidence type="ECO:0000256" key="3">
    <source>
        <dbReference type="ARBA" id="ARBA00023237"/>
    </source>
</evidence>
<comment type="caution">
    <text evidence="5">The sequence shown here is derived from an EMBL/GenBank/DDBJ whole genome shotgun (WGS) entry which is preliminary data.</text>
</comment>
<evidence type="ECO:0000256" key="1">
    <source>
        <dbReference type="ARBA" id="ARBA00004442"/>
    </source>
</evidence>
<gene>
    <name evidence="5" type="ORF">PW52_05365</name>
</gene>
<dbReference type="InterPro" id="IPR036942">
    <property type="entry name" value="Beta-barrel_TonB_sf"/>
</dbReference>
<sequence>MINKLIKLIFLSCSIISFSQEFNISGIVNDENKLPIAFANIVLLNSETGNSESGTISKENGEFNFEKINQGKYILKITFLGFKEYSKSIEVFQNIDLKSVVLIEDIEELDGVTVVTRRPTITRTVDRLIFNVENSTLSNHNVFDVLKQTPGVWVSDDGITIKNSTPVVYINDRRVYLSENEIIQLLEGTSANIVKSIEVITNPPAKYDAQGASVLNIVTNKNIISGYHGSIFGNYKQGFKYPKYSYGTSHFYKSEKINVYLNLNDNPRKDYRNQYQEENFIESEEIKTSWITDYHRVRKSELKTLNGNIDYNLSSKSNIGFTTNILYQPRKTGQLDINSSTQVFSSTMELDSIFNTFNNSVNEKLNFGFTLDYSTKLKREGEELSGNLHYTHYDYSDFQDVNTGYFYPNETNSFRDNRFQTYSNQITKIFTGQLDYELPLKDGFIEGGIKISSISSESELDQNLVEHRTQQINIDNSDTFLYDEMNYAAYFSYSKDWTKWNLKLGLRSELTDLEGESLIANEINKNDYLELFPSFYLLHNLNDKNDIYFSYNRRIFRPNYNELNPFRVYFTDNSYIVGNPNLQIEIDDVLTLGYTFDSKYTFELYYRYENNPTYEIGFQDVDNNEIQRIYANIEEATSYGLDFTTYTSITNSWSLYCYSSFFYYDTKFRTFDSNDLVKTGRWGFYGLFANYFSFLKDKSLTLDATYTYIPQIVDGTSIVSERGGLDISVRKTFWGNKASLSLGIIDAFNTQNFTETTKFLNQDSFLDSNIENRMLVLGFNYKFGNYKLKTNKKDIDMDERDRLGFYQK</sequence>
<evidence type="ECO:0000256" key="2">
    <source>
        <dbReference type="ARBA" id="ARBA00023136"/>
    </source>
</evidence>
<dbReference type="RefSeq" id="WP_044631906.1">
    <property type="nucleotide sequence ID" value="NZ_JTDW01000004.1"/>
</dbReference>
<name>A0A0D7WE77_9FLAO</name>
<feature type="domain" description="Outer membrane protein beta-barrel" evidence="4">
    <location>
        <begin position="376"/>
        <end position="781"/>
    </location>
</feature>
<dbReference type="Gene3D" id="2.60.40.1120">
    <property type="entry name" value="Carboxypeptidase-like, regulatory domain"/>
    <property type="match status" value="1"/>
</dbReference>
<dbReference type="AlphaFoldDB" id="A0A0D7WE77"/>
<evidence type="ECO:0000313" key="5">
    <source>
        <dbReference type="EMBL" id="KJD36047.1"/>
    </source>
</evidence>
<accession>A0A0D7WE77</accession>
<evidence type="ECO:0000259" key="4">
    <source>
        <dbReference type="Pfam" id="PF14905"/>
    </source>
</evidence>
<keyword evidence="3" id="KW-0998">Cell outer membrane</keyword>
<dbReference type="Gene3D" id="2.40.170.20">
    <property type="entry name" value="TonB-dependent receptor, beta-barrel domain"/>
    <property type="match status" value="1"/>
</dbReference>
<keyword evidence="2" id="KW-0472">Membrane</keyword>
<organism evidence="5 6">
    <name type="scientific">Neotamlana sedimentorum</name>
    <dbReference type="NCBI Taxonomy" id="1435349"/>
    <lineage>
        <taxon>Bacteria</taxon>
        <taxon>Pseudomonadati</taxon>
        <taxon>Bacteroidota</taxon>
        <taxon>Flavobacteriia</taxon>
        <taxon>Flavobacteriales</taxon>
        <taxon>Flavobacteriaceae</taxon>
        <taxon>Neotamlana</taxon>
    </lineage>
</organism>
<evidence type="ECO:0000313" key="6">
    <source>
        <dbReference type="Proteomes" id="UP000032578"/>
    </source>
</evidence>
<dbReference type="SUPFAM" id="SSF56935">
    <property type="entry name" value="Porins"/>
    <property type="match status" value="1"/>
</dbReference>
<proteinExistence type="predicted"/>
<keyword evidence="6" id="KW-1185">Reference proteome</keyword>
<dbReference type="GO" id="GO:0009279">
    <property type="term" value="C:cell outer membrane"/>
    <property type="evidence" value="ECO:0007669"/>
    <property type="project" value="UniProtKB-SubCell"/>
</dbReference>
<dbReference type="PATRIC" id="fig|1435349.4.peg.2026"/>
<dbReference type="Pfam" id="PF13715">
    <property type="entry name" value="CarbopepD_reg_2"/>
    <property type="match status" value="1"/>
</dbReference>
<protein>
    <recommendedName>
        <fullName evidence="4">Outer membrane protein beta-barrel domain-containing protein</fullName>
    </recommendedName>
</protein>
<dbReference type="SUPFAM" id="SSF49464">
    <property type="entry name" value="Carboxypeptidase regulatory domain-like"/>
    <property type="match status" value="1"/>
</dbReference>
<dbReference type="InterPro" id="IPR008969">
    <property type="entry name" value="CarboxyPept-like_regulatory"/>
</dbReference>
<dbReference type="OrthoDB" id="8764943at2"/>